<organism evidence="2 3">
    <name type="scientific">Amycolatopsis acidiphila</name>
    <dbReference type="NCBI Taxonomy" id="715473"/>
    <lineage>
        <taxon>Bacteria</taxon>
        <taxon>Bacillati</taxon>
        <taxon>Actinomycetota</taxon>
        <taxon>Actinomycetes</taxon>
        <taxon>Pseudonocardiales</taxon>
        <taxon>Pseudonocardiaceae</taxon>
        <taxon>Amycolatopsis</taxon>
    </lineage>
</organism>
<dbReference type="InterPro" id="IPR024520">
    <property type="entry name" value="DUF3558"/>
</dbReference>
<reference evidence="2 3" key="1">
    <citation type="submission" date="2019-07" db="EMBL/GenBank/DDBJ databases">
        <title>New species of Amycolatopsis and Streptomyces.</title>
        <authorList>
            <person name="Duangmal K."/>
            <person name="Teo W.F.A."/>
            <person name="Lipun K."/>
        </authorList>
    </citation>
    <scope>NUCLEOTIDE SEQUENCE [LARGE SCALE GENOMIC DNA]</scope>
    <source>
        <strain evidence="2 3">JCM 30562</strain>
    </source>
</reference>
<dbReference type="Proteomes" id="UP000318578">
    <property type="component" value="Unassembled WGS sequence"/>
</dbReference>
<evidence type="ECO:0000256" key="1">
    <source>
        <dbReference type="SAM" id="MobiDB-lite"/>
    </source>
</evidence>
<dbReference type="Pfam" id="PF12079">
    <property type="entry name" value="DUF3558"/>
    <property type="match status" value="1"/>
</dbReference>
<sequence length="216" mass="22415">MWRHSRASRRTDQTMNRNRILGFAGLLTAVTICAGCSQQTAGTPSADTSSSSSQTGAPKVAQPLDPGAYLGNPCTIVPDQTITQLGYTDPGTPNTTSQTAVTGGPSCQWIMPDSAKTINIAIQRSSSGTDNGGIAKILSLNGSLFSFAEPTDVSGYPAAYADTQDDRPRGACSLWVGIQDDLTFLVATDQYSGAQDSCDTAKQIAAAVISKLQGGS</sequence>
<comment type="caution">
    <text evidence="2">The sequence shown here is derived from an EMBL/GenBank/DDBJ whole genome shotgun (WGS) entry which is preliminary data.</text>
</comment>
<feature type="compositionally biased region" description="Low complexity" evidence="1">
    <location>
        <begin position="41"/>
        <end position="58"/>
    </location>
</feature>
<feature type="region of interest" description="Disordered" evidence="1">
    <location>
        <begin position="41"/>
        <end position="64"/>
    </location>
</feature>
<evidence type="ECO:0000313" key="2">
    <source>
        <dbReference type="EMBL" id="TVT23605.1"/>
    </source>
</evidence>
<name>A0A558AH64_9PSEU</name>
<dbReference type="OrthoDB" id="3637277at2"/>
<gene>
    <name evidence="2" type="ORF">FNH06_08820</name>
</gene>
<keyword evidence="3" id="KW-1185">Reference proteome</keyword>
<dbReference type="AlphaFoldDB" id="A0A558AH64"/>
<protein>
    <submittedName>
        <fullName evidence="2">DUF3558 domain-containing protein</fullName>
    </submittedName>
</protein>
<evidence type="ECO:0000313" key="3">
    <source>
        <dbReference type="Proteomes" id="UP000318578"/>
    </source>
</evidence>
<proteinExistence type="predicted"/>
<accession>A0A558AH64</accession>
<dbReference type="EMBL" id="VJZA01000010">
    <property type="protein sequence ID" value="TVT23605.1"/>
    <property type="molecule type" value="Genomic_DNA"/>
</dbReference>